<comment type="cofactor">
    <cofactor evidence="1">
        <name>Zn(2+)</name>
        <dbReference type="ChEBI" id="CHEBI:29105"/>
    </cofactor>
</comment>
<dbReference type="AlphaFoldDB" id="A0A2D2D1P6"/>
<dbReference type="NCBIfam" id="NF011964">
    <property type="entry name" value="PRK15435.1"/>
    <property type="match status" value="1"/>
</dbReference>
<evidence type="ECO:0000256" key="4">
    <source>
        <dbReference type="ARBA" id="ARBA00023015"/>
    </source>
</evidence>
<keyword evidence="8" id="KW-0808">Transferase</keyword>
<dbReference type="SUPFAM" id="SSF46767">
    <property type="entry name" value="Methylated DNA-protein cysteine methyltransferase, C-terminal domain"/>
    <property type="match status" value="1"/>
</dbReference>
<sequence length="362" mass="39723">MKMDRPALHAEEMLRAVAMRDRAYEGRFLYGVETTRIFCRPSCPSRAAKPENLRFFADVPEAQAAGYRACKRCRPEERPFDVEKAQEIARLIEKRAEEALPLSRLAAAVGLSPTHMQKLFKAVFGVSPKAYQDGLRARRFKELLRDGDGVTGAIYEAGYGSPSRVYGEGRRNIGMAPSAYRAGGAGETISYACRHCALGQLMMAATDRGVCFVMFGESEAALLDALAAEFPKARLQKSIEADGERLSRWIDALDAHLSSRGPRPELPLDLRGTAFQLLVWRFLICIPEGNVVSYADVAAGIGKPKAHRAAASACAANRLAVLAPCHRVLRGDGGLGGYRWGVNRKRALLDMERAGLPEARKR</sequence>
<dbReference type="EMBL" id="CP023737">
    <property type="protein sequence ID" value="ATQ68907.1"/>
    <property type="molecule type" value="Genomic_DNA"/>
</dbReference>
<accession>A0A2D2D1P6</accession>
<dbReference type="PROSITE" id="PS01124">
    <property type="entry name" value="HTH_ARAC_FAMILY_2"/>
    <property type="match status" value="1"/>
</dbReference>
<keyword evidence="3" id="KW-0227">DNA damage</keyword>
<dbReference type="Gene3D" id="1.10.10.10">
    <property type="entry name" value="Winged helix-like DNA-binding domain superfamily/Winged helix DNA-binding domain"/>
    <property type="match status" value="1"/>
</dbReference>
<evidence type="ECO:0000256" key="5">
    <source>
        <dbReference type="ARBA" id="ARBA00023159"/>
    </source>
</evidence>
<dbReference type="SMART" id="SM00342">
    <property type="entry name" value="HTH_ARAC"/>
    <property type="match status" value="1"/>
</dbReference>
<dbReference type="GO" id="GO:0006281">
    <property type="term" value="P:DNA repair"/>
    <property type="evidence" value="ECO:0007669"/>
    <property type="project" value="InterPro"/>
</dbReference>
<evidence type="ECO:0000313" key="8">
    <source>
        <dbReference type="EMBL" id="ATQ68907.1"/>
    </source>
</evidence>
<keyword evidence="9" id="KW-1185">Reference proteome</keyword>
<dbReference type="NCBIfam" id="TIGR00589">
    <property type="entry name" value="ogt"/>
    <property type="match status" value="1"/>
</dbReference>
<keyword evidence="5" id="KW-0010">Activator</keyword>
<dbReference type="InterPro" id="IPR014048">
    <property type="entry name" value="MethylDNA_cys_MeTrfase_DNA-bd"/>
</dbReference>
<dbReference type="Gene3D" id="3.40.10.10">
    <property type="entry name" value="DNA Methylphosphotriester Repair Domain"/>
    <property type="match status" value="1"/>
</dbReference>
<dbReference type="GO" id="GO:0008270">
    <property type="term" value="F:zinc ion binding"/>
    <property type="evidence" value="ECO:0007669"/>
    <property type="project" value="InterPro"/>
</dbReference>
<dbReference type="InterPro" id="IPR018060">
    <property type="entry name" value="HTH_AraC"/>
</dbReference>
<name>A0A2D2D1P6_METT3</name>
<proteinExistence type="predicted"/>
<dbReference type="PANTHER" id="PTHR10815:SF5">
    <property type="entry name" value="METHYLATED-DNA--PROTEIN-CYSTEINE METHYLTRANSFERASE"/>
    <property type="match status" value="1"/>
</dbReference>
<dbReference type="KEGG" id="mtw:CQW49_14195"/>
<dbReference type="Pfam" id="PF12833">
    <property type="entry name" value="HTH_18"/>
    <property type="match status" value="1"/>
</dbReference>
<dbReference type="Pfam" id="PF01035">
    <property type="entry name" value="DNA_binding_1"/>
    <property type="match status" value="1"/>
</dbReference>
<dbReference type="SUPFAM" id="SSF46689">
    <property type="entry name" value="Homeodomain-like"/>
    <property type="match status" value="1"/>
</dbReference>
<reference evidence="9" key="1">
    <citation type="submission" date="2017-10" db="EMBL/GenBank/DDBJ databases">
        <title>Completed PacBio SMRT sequence of Methylosinus trichosporium OB3b reveals presence of a third large plasmid.</title>
        <authorList>
            <person name="Charles T.C."/>
            <person name="Lynch M.D.J."/>
            <person name="Heil J.R."/>
            <person name="Cheng J."/>
        </authorList>
    </citation>
    <scope>NUCLEOTIDE SEQUENCE [LARGE SCALE GENOMIC DNA]</scope>
    <source>
        <strain evidence="9">OB3b</strain>
    </source>
</reference>
<protein>
    <submittedName>
        <fullName evidence="8">Bifunctional DNA-binding transcriptional regulator/O6-methylguanine-DNA methyltransferase Ada</fullName>
    </submittedName>
</protein>
<dbReference type="InterPro" id="IPR036631">
    <property type="entry name" value="MGMT_N_sf"/>
</dbReference>
<dbReference type="STRING" id="595536.GCA_000178815_02331"/>
<gene>
    <name evidence="8" type="ORF">CQW49_14195</name>
</gene>
<organism evidence="8 9">
    <name type="scientific">Methylosinus trichosporium (strain ATCC 35070 / NCIMB 11131 / UNIQEM 75 / OB3b)</name>
    <dbReference type="NCBI Taxonomy" id="595536"/>
    <lineage>
        <taxon>Bacteria</taxon>
        <taxon>Pseudomonadati</taxon>
        <taxon>Pseudomonadota</taxon>
        <taxon>Alphaproteobacteria</taxon>
        <taxon>Hyphomicrobiales</taxon>
        <taxon>Methylocystaceae</taxon>
        <taxon>Methylosinus</taxon>
    </lineage>
</organism>
<evidence type="ECO:0000256" key="6">
    <source>
        <dbReference type="ARBA" id="ARBA00023163"/>
    </source>
</evidence>
<feature type="domain" description="HTH araC/xylS-type" evidence="7">
    <location>
        <begin position="86"/>
        <end position="183"/>
    </location>
</feature>
<keyword evidence="6" id="KW-0804">Transcription</keyword>
<dbReference type="Pfam" id="PF02805">
    <property type="entry name" value="Ada_Zn_binding"/>
    <property type="match status" value="1"/>
</dbReference>
<dbReference type="GO" id="GO:0032259">
    <property type="term" value="P:methylation"/>
    <property type="evidence" value="ECO:0007669"/>
    <property type="project" value="UniProtKB-KW"/>
</dbReference>
<evidence type="ECO:0000256" key="3">
    <source>
        <dbReference type="ARBA" id="ARBA00022763"/>
    </source>
</evidence>
<dbReference type="InterPro" id="IPR009057">
    <property type="entry name" value="Homeodomain-like_sf"/>
</dbReference>
<dbReference type="PANTHER" id="PTHR10815">
    <property type="entry name" value="METHYLATED-DNA--PROTEIN-CYSTEINE METHYLTRANSFERASE"/>
    <property type="match status" value="1"/>
</dbReference>
<dbReference type="InterPro" id="IPR036388">
    <property type="entry name" value="WH-like_DNA-bd_sf"/>
</dbReference>
<keyword evidence="4" id="KW-0805">Transcription regulation</keyword>
<dbReference type="Gene3D" id="1.10.10.60">
    <property type="entry name" value="Homeodomain-like"/>
    <property type="match status" value="1"/>
</dbReference>
<dbReference type="InterPro" id="IPR004026">
    <property type="entry name" value="Ada_DNA_repair_Zn-bd"/>
</dbReference>
<evidence type="ECO:0000256" key="1">
    <source>
        <dbReference type="ARBA" id="ARBA00001947"/>
    </source>
</evidence>
<keyword evidence="8" id="KW-0238">DNA-binding</keyword>
<dbReference type="GO" id="GO:0003908">
    <property type="term" value="F:methylated-DNA-[protein]-cysteine S-methyltransferase activity"/>
    <property type="evidence" value="ECO:0007669"/>
    <property type="project" value="InterPro"/>
</dbReference>
<evidence type="ECO:0000313" key="9">
    <source>
        <dbReference type="Proteomes" id="UP000230709"/>
    </source>
</evidence>
<evidence type="ECO:0000256" key="2">
    <source>
        <dbReference type="ARBA" id="ARBA00022603"/>
    </source>
</evidence>
<evidence type="ECO:0000259" key="7">
    <source>
        <dbReference type="PROSITE" id="PS01124"/>
    </source>
</evidence>
<dbReference type="Proteomes" id="UP000230709">
    <property type="component" value="Chromosome"/>
</dbReference>
<dbReference type="GO" id="GO:0003700">
    <property type="term" value="F:DNA-binding transcription factor activity"/>
    <property type="evidence" value="ECO:0007669"/>
    <property type="project" value="InterPro"/>
</dbReference>
<dbReference type="InterPro" id="IPR035451">
    <property type="entry name" value="Ada-like_dom_sf"/>
</dbReference>
<dbReference type="InterPro" id="IPR036217">
    <property type="entry name" value="MethylDNA_cys_MeTrfase_DNAb"/>
</dbReference>
<dbReference type="SUPFAM" id="SSF57884">
    <property type="entry name" value="Ada DNA repair protein, N-terminal domain (N-Ada 10)"/>
    <property type="match status" value="1"/>
</dbReference>
<dbReference type="CDD" id="cd06445">
    <property type="entry name" value="ATase"/>
    <property type="match status" value="1"/>
</dbReference>
<dbReference type="Gene3D" id="3.30.160.70">
    <property type="entry name" value="Methylated DNA-protein cysteine methyltransferase domain"/>
    <property type="match status" value="1"/>
</dbReference>
<dbReference type="GO" id="GO:0043565">
    <property type="term" value="F:sequence-specific DNA binding"/>
    <property type="evidence" value="ECO:0007669"/>
    <property type="project" value="InterPro"/>
</dbReference>
<dbReference type="SUPFAM" id="SSF53155">
    <property type="entry name" value="Methylated DNA-protein cysteine methyltransferase domain"/>
    <property type="match status" value="1"/>
</dbReference>
<keyword evidence="2 8" id="KW-0489">Methyltransferase</keyword>